<gene>
    <name evidence="1" type="ORF">WCD58_21720</name>
</gene>
<accession>A0ABU8M8X2</accession>
<evidence type="ECO:0000313" key="2">
    <source>
        <dbReference type="Proteomes" id="UP001369736"/>
    </source>
</evidence>
<dbReference type="RefSeq" id="WP_337705152.1">
    <property type="nucleotide sequence ID" value="NZ_JBBEGM010000009.1"/>
</dbReference>
<name>A0ABU8M8X2_9PSEU</name>
<dbReference type="Proteomes" id="UP001369736">
    <property type="component" value="Unassembled WGS sequence"/>
</dbReference>
<protein>
    <submittedName>
        <fullName evidence="1">Uncharacterized protein</fullName>
    </submittedName>
</protein>
<keyword evidence="2" id="KW-1185">Reference proteome</keyword>
<proteinExistence type="predicted"/>
<evidence type="ECO:0000313" key="1">
    <source>
        <dbReference type="EMBL" id="MEJ2863791.1"/>
    </source>
</evidence>
<organism evidence="1 2">
    <name type="scientific">Actinomycetospora flava</name>
    <dbReference type="NCBI Taxonomy" id="3129232"/>
    <lineage>
        <taxon>Bacteria</taxon>
        <taxon>Bacillati</taxon>
        <taxon>Actinomycetota</taxon>
        <taxon>Actinomycetes</taxon>
        <taxon>Pseudonocardiales</taxon>
        <taxon>Pseudonocardiaceae</taxon>
        <taxon>Actinomycetospora</taxon>
    </lineage>
</organism>
<comment type="caution">
    <text evidence="1">The sequence shown here is derived from an EMBL/GenBank/DDBJ whole genome shotgun (WGS) entry which is preliminary data.</text>
</comment>
<dbReference type="EMBL" id="JBBEGM010000009">
    <property type="protein sequence ID" value="MEJ2863791.1"/>
    <property type="molecule type" value="Genomic_DNA"/>
</dbReference>
<reference evidence="1 2" key="1">
    <citation type="submission" date="2024-03" db="EMBL/GenBank/DDBJ databases">
        <title>Actinomycetospora sp. OC33-EN07, a novel actinomycete isolated from wild orchid (Aerides multiflora).</title>
        <authorList>
            <person name="Suriyachadkun C."/>
        </authorList>
    </citation>
    <scope>NUCLEOTIDE SEQUENCE [LARGE SCALE GENOMIC DNA]</scope>
    <source>
        <strain evidence="1 2">OC33-EN07</strain>
    </source>
</reference>
<sequence length="119" mass="12866">MTADPGAVTTLRTDTTVLELERLHVAARSVLEWLGETGNGRLDPTQAEHLRHHAEALLDAHGSPTPFAATRAHALRVRNELTLLATERSLTIAVWIDDALHLADHGPQMVTEDPLEGGG</sequence>